<keyword evidence="1" id="KW-0812">Transmembrane</keyword>
<feature type="transmembrane region" description="Helical" evidence="1">
    <location>
        <begin position="14"/>
        <end position="33"/>
    </location>
</feature>
<sequence length="77" mass="8712">MIGSLYSIASKRRLLVLATISWSVLLGGSRYFLQAHYVSDVFAGFAYGYLFLVGWVNLYIVVTQRTIMTPFDKSTHT</sequence>
<dbReference type="Proteomes" id="UP000030528">
    <property type="component" value="Unassembled WGS sequence"/>
</dbReference>
<dbReference type="EMBL" id="AVPE01000005">
    <property type="protein sequence ID" value="KGX92781.1"/>
    <property type="molecule type" value="Genomic_DNA"/>
</dbReference>
<feature type="transmembrane region" description="Helical" evidence="1">
    <location>
        <begin position="45"/>
        <end position="62"/>
    </location>
</feature>
<reference evidence="3 4" key="1">
    <citation type="submission" date="2013-08" db="EMBL/GenBank/DDBJ databases">
        <authorList>
            <person name="Huang J."/>
            <person name="Wang G."/>
        </authorList>
    </citation>
    <scope>NUCLEOTIDE SEQUENCE [LARGE SCALE GENOMIC DNA]</scope>
    <source>
        <strain evidence="3 4">JSM 076056</strain>
    </source>
</reference>
<protein>
    <recommendedName>
        <fullName evidence="2">Phosphatidic acid phosphatase type 2/haloperoxidase domain-containing protein</fullName>
    </recommendedName>
</protein>
<organism evidence="3 4">
    <name type="scientific">Pontibacillus halophilus JSM 076056 = DSM 19796</name>
    <dbReference type="NCBI Taxonomy" id="1385510"/>
    <lineage>
        <taxon>Bacteria</taxon>
        <taxon>Bacillati</taxon>
        <taxon>Bacillota</taxon>
        <taxon>Bacilli</taxon>
        <taxon>Bacillales</taxon>
        <taxon>Bacillaceae</taxon>
        <taxon>Pontibacillus</taxon>
    </lineage>
</organism>
<evidence type="ECO:0000313" key="3">
    <source>
        <dbReference type="EMBL" id="KGX92781.1"/>
    </source>
</evidence>
<dbReference type="InterPro" id="IPR036938">
    <property type="entry name" value="PAP2/HPO_sf"/>
</dbReference>
<feature type="domain" description="Phosphatidic acid phosphatase type 2/haloperoxidase" evidence="2">
    <location>
        <begin position="12"/>
        <end position="58"/>
    </location>
</feature>
<dbReference type="SUPFAM" id="SSF48317">
    <property type="entry name" value="Acid phosphatase/Vanadium-dependent haloperoxidase"/>
    <property type="match status" value="1"/>
</dbReference>
<evidence type="ECO:0000313" key="4">
    <source>
        <dbReference type="Proteomes" id="UP000030528"/>
    </source>
</evidence>
<accession>A0A0A5GHN5</accession>
<gene>
    <name evidence="3" type="ORF">N781_14925</name>
</gene>
<proteinExistence type="predicted"/>
<keyword evidence="1" id="KW-1133">Transmembrane helix</keyword>
<keyword evidence="1" id="KW-0472">Membrane</keyword>
<comment type="caution">
    <text evidence="3">The sequence shown here is derived from an EMBL/GenBank/DDBJ whole genome shotgun (WGS) entry which is preliminary data.</text>
</comment>
<evidence type="ECO:0000256" key="1">
    <source>
        <dbReference type="SAM" id="Phobius"/>
    </source>
</evidence>
<evidence type="ECO:0000259" key="2">
    <source>
        <dbReference type="Pfam" id="PF01569"/>
    </source>
</evidence>
<dbReference type="Gene3D" id="1.20.144.10">
    <property type="entry name" value="Phosphatidic acid phosphatase type 2/haloperoxidase"/>
    <property type="match status" value="1"/>
</dbReference>
<dbReference type="InterPro" id="IPR000326">
    <property type="entry name" value="PAP2/HPO"/>
</dbReference>
<name>A0A0A5GHN5_9BACI</name>
<dbReference type="AlphaFoldDB" id="A0A0A5GHN5"/>
<keyword evidence="4" id="KW-1185">Reference proteome</keyword>
<dbReference type="Pfam" id="PF01569">
    <property type="entry name" value="PAP2"/>
    <property type="match status" value="1"/>
</dbReference>